<comment type="caution">
    <text evidence="1">The sequence shown here is derived from an EMBL/GenBank/DDBJ whole genome shotgun (WGS) entry which is preliminary data.</text>
</comment>
<dbReference type="Proteomes" id="UP001217089">
    <property type="component" value="Unassembled WGS sequence"/>
</dbReference>
<dbReference type="EMBL" id="JARBDR010000018">
    <property type="protein sequence ID" value="KAJ8322209.1"/>
    <property type="molecule type" value="Genomic_DNA"/>
</dbReference>
<reference evidence="1 2" key="1">
    <citation type="submission" date="2022-12" db="EMBL/GenBank/DDBJ databases">
        <title>Chromosome-level genome of Tegillarca granosa.</title>
        <authorList>
            <person name="Kim J."/>
        </authorList>
    </citation>
    <scope>NUCLEOTIDE SEQUENCE [LARGE SCALE GENOMIC DNA]</scope>
    <source>
        <strain evidence="1">Teg-2019</strain>
        <tissue evidence="1">Adductor muscle</tissue>
    </source>
</reference>
<gene>
    <name evidence="1" type="ORF">KUTeg_000680</name>
</gene>
<evidence type="ECO:0000313" key="1">
    <source>
        <dbReference type="EMBL" id="KAJ8322209.1"/>
    </source>
</evidence>
<evidence type="ECO:0000313" key="2">
    <source>
        <dbReference type="Proteomes" id="UP001217089"/>
    </source>
</evidence>
<organism evidence="1 2">
    <name type="scientific">Tegillarca granosa</name>
    <name type="common">Malaysian cockle</name>
    <name type="synonym">Anadara granosa</name>
    <dbReference type="NCBI Taxonomy" id="220873"/>
    <lineage>
        <taxon>Eukaryota</taxon>
        <taxon>Metazoa</taxon>
        <taxon>Spiralia</taxon>
        <taxon>Lophotrochozoa</taxon>
        <taxon>Mollusca</taxon>
        <taxon>Bivalvia</taxon>
        <taxon>Autobranchia</taxon>
        <taxon>Pteriomorphia</taxon>
        <taxon>Arcoida</taxon>
        <taxon>Arcoidea</taxon>
        <taxon>Arcidae</taxon>
        <taxon>Tegillarca</taxon>
    </lineage>
</organism>
<protein>
    <submittedName>
        <fullName evidence="1">Uncharacterized protein</fullName>
    </submittedName>
</protein>
<accession>A0ABQ9FY88</accession>
<keyword evidence="2" id="KW-1185">Reference proteome</keyword>
<proteinExistence type="predicted"/>
<sequence>MTDAVFKNYRNKINILIRCQLVLVNISSYSVGRYMNMMDTHVTMVLKSEHVLSQSHTEHTAYTVGHPCKSYIQPNQPWPYPSYNRAIREYP</sequence>
<name>A0ABQ9FY88_TEGGR</name>